<gene>
    <name evidence="6" type="ORF">AW736_23550</name>
</gene>
<dbReference type="Pfam" id="PF17762">
    <property type="entry name" value="HTH_ParB"/>
    <property type="match status" value="1"/>
</dbReference>
<comment type="similarity">
    <text evidence="1">Belongs to the ParB family.</text>
</comment>
<feature type="domain" description="ParB-like N-terminal" evidence="5">
    <location>
        <begin position="56"/>
        <end position="145"/>
    </location>
</feature>
<dbReference type="InterPro" id="IPR057240">
    <property type="entry name" value="ParB_dimer_C"/>
</dbReference>
<evidence type="ECO:0000256" key="4">
    <source>
        <dbReference type="SAM" id="MobiDB-lite"/>
    </source>
</evidence>
<dbReference type="SUPFAM" id="SSF110849">
    <property type="entry name" value="ParB/Sulfiredoxin"/>
    <property type="match status" value="1"/>
</dbReference>
<keyword evidence="7" id="KW-1185">Reference proteome</keyword>
<evidence type="ECO:0000313" key="7">
    <source>
        <dbReference type="Proteomes" id="UP000078486"/>
    </source>
</evidence>
<dbReference type="Pfam" id="PF23552">
    <property type="entry name" value="ParB_C"/>
    <property type="match status" value="1"/>
</dbReference>
<evidence type="ECO:0000256" key="1">
    <source>
        <dbReference type="ARBA" id="ARBA00006295"/>
    </source>
</evidence>
<dbReference type="Proteomes" id="UP000078486">
    <property type="component" value="Unassembled WGS sequence"/>
</dbReference>
<dbReference type="OrthoDB" id="9802051at2"/>
<dbReference type="PANTHER" id="PTHR33375:SF1">
    <property type="entry name" value="CHROMOSOME-PARTITIONING PROTEIN PARB-RELATED"/>
    <property type="match status" value="1"/>
</dbReference>
<dbReference type="STRING" id="1184151.AW736_23550"/>
<dbReference type="Gene3D" id="1.10.10.2830">
    <property type="match status" value="1"/>
</dbReference>
<evidence type="ECO:0000256" key="3">
    <source>
        <dbReference type="ARBA" id="ARBA00023125"/>
    </source>
</evidence>
<feature type="region of interest" description="Disordered" evidence="4">
    <location>
        <begin position="20"/>
        <end position="54"/>
    </location>
</feature>
<accession>A0A178IDZ4</accession>
<comment type="caution">
    <text evidence="6">The sequence shown here is derived from an EMBL/GenBank/DDBJ whole genome shotgun (WGS) entry which is preliminary data.</text>
</comment>
<dbReference type="PANTHER" id="PTHR33375">
    <property type="entry name" value="CHROMOSOME-PARTITIONING PROTEIN PARB-RELATED"/>
    <property type="match status" value="1"/>
</dbReference>
<dbReference type="GO" id="GO:0007059">
    <property type="term" value="P:chromosome segregation"/>
    <property type="evidence" value="ECO:0007669"/>
    <property type="project" value="UniProtKB-KW"/>
</dbReference>
<dbReference type="InterPro" id="IPR003115">
    <property type="entry name" value="ParB_N"/>
</dbReference>
<dbReference type="InterPro" id="IPR041468">
    <property type="entry name" value="HTH_ParB/Spo0J"/>
</dbReference>
<keyword evidence="2" id="KW-0159">Chromosome partition</keyword>
<dbReference type="FunFam" id="3.90.1530.30:FF:000001">
    <property type="entry name" value="Chromosome partitioning protein ParB"/>
    <property type="match status" value="1"/>
</dbReference>
<dbReference type="EMBL" id="LRRQ01000174">
    <property type="protein sequence ID" value="OAM87377.1"/>
    <property type="molecule type" value="Genomic_DNA"/>
</dbReference>
<dbReference type="InterPro" id="IPR004437">
    <property type="entry name" value="ParB/RepB/Spo0J"/>
</dbReference>
<dbReference type="GO" id="GO:0003677">
    <property type="term" value="F:DNA binding"/>
    <property type="evidence" value="ECO:0007669"/>
    <property type="project" value="UniProtKB-KW"/>
</dbReference>
<dbReference type="RefSeq" id="WP_068772751.1">
    <property type="nucleotide sequence ID" value="NZ_CP109796.1"/>
</dbReference>
<evidence type="ECO:0000259" key="5">
    <source>
        <dbReference type="SMART" id="SM00470"/>
    </source>
</evidence>
<dbReference type="NCBIfam" id="TIGR00180">
    <property type="entry name" value="parB_part"/>
    <property type="match status" value="1"/>
</dbReference>
<feature type="compositionally biased region" description="Low complexity" evidence="4">
    <location>
        <begin position="34"/>
        <end position="45"/>
    </location>
</feature>
<protein>
    <submittedName>
        <fullName evidence="6">Chromosome partitioning protein ParB</fullName>
    </submittedName>
</protein>
<dbReference type="InterPro" id="IPR036086">
    <property type="entry name" value="ParB/Sulfiredoxin_sf"/>
</dbReference>
<dbReference type="SMART" id="SM00470">
    <property type="entry name" value="ParB"/>
    <property type="match status" value="1"/>
</dbReference>
<dbReference type="InterPro" id="IPR050336">
    <property type="entry name" value="Chromosome_partition/occlusion"/>
</dbReference>
<dbReference type="SUPFAM" id="SSF109709">
    <property type="entry name" value="KorB DNA-binding domain-like"/>
    <property type="match status" value="1"/>
</dbReference>
<dbReference type="GO" id="GO:0005694">
    <property type="term" value="C:chromosome"/>
    <property type="evidence" value="ECO:0007669"/>
    <property type="project" value="TreeGrafter"/>
</dbReference>
<evidence type="ECO:0000313" key="6">
    <source>
        <dbReference type="EMBL" id="OAM87377.1"/>
    </source>
</evidence>
<dbReference type="FunFam" id="1.10.10.2830:FF:000001">
    <property type="entry name" value="Chromosome partitioning protein ParB"/>
    <property type="match status" value="1"/>
</dbReference>
<name>A0A178IDZ4_9BACT</name>
<proteinExistence type="inferred from homology"/>
<dbReference type="Pfam" id="PF02195">
    <property type="entry name" value="ParB_N"/>
    <property type="match status" value="1"/>
</dbReference>
<dbReference type="Gene3D" id="3.90.1530.30">
    <property type="match status" value="1"/>
</dbReference>
<dbReference type="AlphaFoldDB" id="A0A178IDZ4"/>
<keyword evidence="3" id="KW-0238">DNA-binding</keyword>
<dbReference type="CDD" id="cd16393">
    <property type="entry name" value="SPO0J_N"/>
    <property type="match status" value="1"/>
</dbReference>
<sequence length="320" mass="33826">MAATPKSRLGRGLGGIIANAAKPASPKAPPPAAVPKAAAPAAPAATQPPPASTGFQEIPVHLIEPSPYQARREITADQLNELAESIRAEGLLQPIVVRRHKDKFQLIAGERRWRAFLMLKIKTIPARVVDASNASAAALGLIENLQREGLNPIDEAYGYASLIRDFDLTQEAAASRVGKSRAGVANTLRLLSLDAEIQGYLAKGLVSVGHAKVLLGIEEPPQRALLARRIIEEGLSVRVTEKIVQARKDPAAAAAPAPSAKGRAVPAAESAAVAAIQNKLTSRLGARVQVKHTPKHGKIIIEYAGNSDLQRILEKLGVEA</sequence>
<reference evidence="6 7" key="1">
    <citation type="submission" date="2016-01" db="EMBL/GenBank/DDBJ databases">
        <title>High potential of lignocellulose degradation of a new Verrucomicrobia species.</title>
        <authorList>
            <person name="Wang Y."/>
            <person name="Shi Y."/>
            <person name="Qiu Z."/>
            <person name="Liu S."/>
            <person name="Yang H."/>
        </authorList>
    </citation>
    <scope>NUCLEOTIDE SEQUENCE [LARGE SCALE GENOMIC DNA]</scope>
    <source>
        <strain evidence="6 7">TSB47</strain>
    </source>
</reference>
<evidence type="ECO:0000256" key="2">
    <source>
        <dbReference type="ARBA" id="ARBA00022829"/>
    </source>
</evidence>
<organism evidence="6 7">
    <name type="scientific">Termitidicoccus mucosus</name>
    <dbReference type="NCBI Taxonomy" id="1184151"/>
    <lineage>
        <taxon>Bacteria</taxon>
        <taxon>Pseudomonadati</taxon>
        <taxon>Verrucomicrobiota</taxon>
        <taxon>Opitutia</taxon>
        <taxon>Opitutales</taxon>
        <taxon>Opitutaceae</taxon>
        <taxon>Termitidicoccus</taxon>
    </lineage>
</organism>